<evidence type="ECO:0000256" key="1">
    <source>
        <dbReference type="ARBA" id="ARBA00010835"/>
    </source>
</evidence>
<dbReference type="Gene3D" id="3.30.70.1660">
    <property type="match status" value="2"/>
</dbReference>
<dbReference type="InterPro" id="IPR045853">
    <property type="entry name" value="Pep_chain_release_fac_I_sf"/>
</dbReference>
<evidence type="ECO:0000259" key="5">
    <source>
        <dbReference type="PROSITE" id="PS00745"/>
    </source>
</evidence>
<feature type="domain" description="Prokaryotic-type class I peptide chain release factors" evidence="5">
    <location>
        <begin position="251"/>
        <end position="267"/>
    </location>
</feature>
<accession>D8TJJ8</accession>
<dbReference type="InterPro" id="IPR005139">
    <property type="entry name" value="PCRF"/>
</dbReference>
<evidence type="ECO:0000256" key="3">
    <source>
        <dbReference type="ARBA" id="ARBA00022917"/>
    </source>
</evidence>
<dbReference type="STRING" id="3068.D8TJJ8"/>
<dbReference type="Pfam" id="PF03462">
    <property type="entry name" value="PCRF"/>
    <property type="match status" value="2"/>
</dbReference>
<dbReference type="EMBL" id="GL378324">
    <property type="protein sequence ID" value="EFJ52385.1"/>
    <property type="molecule type" value="Genomic_DNA"/>
</dbReference>
<evidence type="ECO:0000313" key="7">
    <source>
        <dbReference type="Proteomes" id="UP000001058"/>
    </source>
</evidence>
<dbReference type="InterPro" id="IPR050057">
    <property type="entry name" value="Prokaryotic/Mito_RF"/>
</dbReference>
<evidence type="ECO:0000256" key="4">
    <source>
        <dbReference type="SAM" id="MobiDB-lite"/>
    </source>
</evidence>
<comment type="similarity">
    <text evidence="1">Belongs to the prokaryotic/mitochondrial release factor family.</text>
</comment>
<dbReference type="PANTHER" id="PTHR43804">
    <property type="entry name" value="LD18447P"/>
    <property type="match status" value="1"/>
</dbReference>
<dbReference type="InterPro" id="IPR000352">
    <property type="entry name" value="Pep_chain_release_fac_I"/>
</dbReference>
<dbReference type="PANTHER" id="PTHR43804:SF7">
    <property type="entry name" value="LD18447P"/>
    <property type="match status" value="1"/>
</dbReference>
<dbReference type="PROSITE" id="PS00745">
    <property type="entry name" value="RF_PROK_I"/>
    <property type="match status" value="1"/>
</dbReference>
<feature type="region of interest" description="Disordered" evidence="4">
    <location>
        <begin position="380"/>
        <end position="400"/>
    </location>
</feature>
<evidence type="ECO:0000313" key="6">
    <source>
        <dbReference type="EMBL" id="EFJ52385.1"/>
    </source>
</evidence>
<keyword evidence="3" id="KW-0648">Protein biosynthesis</keyword>
<dbReference type="GeneID" id="9617774"/>
<dbReference type="GO" id="GO:0005737">
    <property type="term" value="C:cytoplasm"/>
    <property type="evidence" value="ECO:0007669"/>
    <property type="project" value="UniProtKB-ARBA"/>
</dbReference>
<gene>
    <name evidence="6" type="ORF">VOLCADRAFT_103042</name>
</gene>
<dbReference type="OrthoDB" id="2019491at2759"/>
<keyword evidence="2" id="KW-0488">Methylation</keyword>
<sequence>MLAGSAGDVGAEGGGGSGGGGVTARRDVGREYSLLKPLATAYERLLRVRRELEDLAALLKDPDSRVRAMAEEEGRELQQQAAGLTRRLLLALVPRDPRDGRAALLEMRAGAGGQEAALFCGELLEMYRKFAMSRGWSWQVVELTASEVPGGVKHVVAAVADGRGAGRRAGEIGDGGEGYDGGEGNGDQDGDAIGVYGTLLPESGVHRVQRVPVTEAQGRVHTSTVAVVVLPQADEVDVKLRDEDLRIETMRASGAGGQHVNVTDSAVRITHVPTGLVVSCQNERSQHLNRAAALKILRARLYDLEMQKRAKEMDEQRSALVASADRSERIRTYNFPQGRVTDHRTHLTLHDLDSVLVGGEGLQRLMGVLRAAREEEALRRLGEQEEAAAAGAAAEGRKRR</sequence>
<reference evidence="6 7" key="1">
    <citation type="journal article" date="2010" name="Science">
        <title>Genomic analysis of organismal complexity in the multicellular green alga Volvox carteri.</title>
        <authorList>
            <person name="Prochnik S.E."/>
            <person name="Umen J."/>
            <person name="Nedelcu A.M."/>
            <person name="Hallmann A."/>
            <person name="Miller S.M."/>
            <person name="Nishii I."/>
            <person name="Ferris P."/>
            <person name="Kuo A."/>
            <person name="Mitros T."/>
            <person name="Fritz-Laylin L.K."/>
            <person name="Hellsten U."/>
            <person name="Chapman J."/>
            <person name="Simakov O."/>
            <person name="Rensing S.A."/>
            <person name="Terry A."/>
            <person name="Pangilinan J."/>
            <person name="Kapitonov V."/>
            <person name="Jurka J."/>
            <person name="Salamov A."/>
            <person name="Shapiro H."/>
            <person name="Schmutz J."/>
            <person name="Grimwood J."/>
            <person name="Lindquist E."/>
            <person name="Lucas S."/>
            <person name="Grigoriev I.V."/>
            <person name="Schmitt R."/>
            <person name="Kirk D."/>
            <person name="Rokhsar D.S."/>
        </authorList>
    </citation>
    <scope>NUCLEOTIDE SEQUENCE [LARGE SCALE GENOMIC DNA]</scope>
    <source>
        <strain evidence="7">f. Nagariensis / Eve</strain>
    </source>
</reference>
<dbReference type="KEGG" id="vcn:VOLCADRAFT_103042"/>
<dbReference type="InParanoid" id="D8TJJ8"/>
<dbReference type="Proteomes" id="UP000001058">
    <property type="component" value="Unassembled WGS sequence"/>
</dbReference>
<dbReference type="GO" id="GO:0003747">
    <property type="term" value="F:translation release factor activity"/>
    <property type="evidence" value="ECO:0007669"/>
    <property type="project" value="InterPro"/>
</dbReference>
<dbReference type="SMART" id="SM00937">
    <property type="entry name" value="PCRF"/>
    <property type="match status" value="1"/>
</dbReference>
<evidence type="ECO:0000256" key="2">
    <source>
        <dbReference type="ARBA" id="ARBA00022481"/>
    </source>
</evidence>
<dbReference type="Gene3D" id="6.10.140.1950">
    <property type="match status" value="1"/>
</dbReference>
<dbReference type="Gene3D" id="3.30.160.20">
    <property type="match status" value="1"/>
</dbReference>
<dbReference type="AlphaFoldDB" id="D8TJJ8"/>
<dbReference type="FunCoup" id="D8TJJ8">
    <property type="interactions" value="1525"/>
</dbReference>
<proteinExistence type="inferred from homology"/>
<dbReference type="eggNOG" id="KOG2726">
    <property type="taxonomic scope" value="Eukaryota"/>
</dbReference>
<dbReference type="Pfam" id="PF00472">
    <property type="entry name" value="RF-1"/>
    <property type="match status" value="1"/>
</dbReference>
<protein>
    <recommendedName>
        <fullName evidence="5">Prokaryotic-type class I peptide chain release factors domain-containing protein</fullName>
    </recommendedName>
</protein>
<dbReference type="SUPFAM" id="SSF75620">
    <property type="entry name" value="Release factor"/>
    <property type="match status" value="2"/>
</dbReference>
<organism evidence="7">
    <name type="scientific">Volvox carteri f. nagariensis</name>
    <dbReference type="NCBI Taxonomy" id="3068"/>
    <lineage>
        <taxon>Eukaryota</taxon>
        <taxon>Viridiplantae</taxon>
        <taxon>Chlorophyta</taxon>
        <taxon>core chlorophytes</taxon>
        <taxon>Chlorophyceae</taxon>
        <taxon>CS clade</taxon>
        <taxon>Chlamydomonadales</taxon>
        <taxon>Volvocaceae</taxon>
        <taxon>Volvox</taxon>
    </lineage>
</organism>
<dbReference type="RefSeq" id="XP_002946458.1">
    <property type="nucleotide sequence ID" value="XM_002946412.1"/>
</dbReference>
<dbReference type="FunFam" id="3.30.160.20:FF:000004">
    <property type="entry name" value="Peptide chain release factor 1"/>
    <property type="match status" value="1"/>
</dbReference>
<keyword evidence="7" id="KW-1185">Reference proteome</keyword>
<name>D8TJJ8_VOLCA</name>
<feature type="compositionally biased region" description="Gly residues" evidence="4">
    <location>
        <begin position="10"/>
        <end position="22"/>
    </location>
</feature>
<feature type="region of interest" description="Disordered" evidence="4">
    <location>
        <begin position="1"/>
        <end position="22"/>
    </location>
</feature>